<dbReference type="HOGENOM" id="CLU_899718_0_0_0"/>
<dbReference type="STRING" id="530564.Psta_2109"/>
<name>D2R1R4_PIRSD</name>
<dbReference type="KEGG" id="psl:Psta_2109"/>
<dbReference type="AlphaFoldDB" id="D2R1R4"/>
<proteinExistence type="predicted"/>
<dbReference type="EMBL" id="CP001848">
    <property type="protein sequence ID" value="ADB16783.1"/>
    <property type="molecule type" value="Genomic_DNA"/>
</dbReference>
<protein>
    <submittedName>
        <fullName evidence="1">Uncharacterized protein</fullName>
    </submittedName>
</protein>
<evidence type="ECO:0000313" key="1">
    <source>
        <dbReference type="EMBL" id="ADB16783.1"/>
    </source>
</evidence>
<organism evidence="1 2">
    <name type="scientific">Pirellula staleyi (strain ATCC 27377 / DSM 6068 / ICPB 4128)</name>
    <name type="common">Pirella staleyi</name>
    <dbReference type="NCBI Taxonomy" id="530564"/>
    <lineage>
        <taxon>Bacteria</taxon>
        <taxon>Pseudomonadati</taxon>
        <taxon>Planctomycetota</taxon>
        <taxon>Planctomycetia</taxon>
        <taxon>Pirellulales</taxon>
        <taxon>Pirellulaceae</taxon>
        <taxon>Pirellula</taxon>
    </lineage>
</organism>
<accession>D2R1R4</accession>
<gene>
    <name evidence="1" type="ordered locus">Psta_2109</name>
</gene>
<dbReference type="Proteomes" id="UP000001887">
    <property type="component" value="Chromosome"/>
</dbReference>
<sequence length="304" mass="34920">MGSSGESKKNTRRSTQLLAREEYVEQAHLFRGLVERLPENIPLQELLGQLRHELLSTTRLPMAIDFMLAELKHSGSIGLAMARLPHYFTPFQTYVVNEAEAERGRFDMRVAVRILQQLADYLGRSEGLPSQPQAVFMYQFECLCRSRLRYDPGLGAMADDPIFNDDWREWILTVRRQVGLVDFADMIFVRSQHYYDRQMRPGETPTAPEKPILFGEKEGKIAWANRQKDPLYLFAALQRHLGYPPVPRPPKIDENVNALPMLQLKIERLEARIKLLEDEGKSGIDITRFYGKDIPGVPPPDDLA</sequence>
<dbReference type="eggNOG" id="ENOG502ZF9P">
    <property type="taxonomic scope" value="Bacteria"/>
</dbReference>
<reference evidence="1 2" key="1">
    <citation type="journal article" date="2009" name="Stand. Genomic Sci.">
        <title>Complete genome sequence of Pirellula staleyi type strain (ATCC 27377).</title>
        <authorList>
            <person name="Clum A."/>
            <person name="Tindall B.J."/>
            <person name="Sikorski J."/>
            <person name="Ivanova N."/>
            <person name="Mavrommatis K."/>
            <person name="Lucas S."/>
            <person name="Glavina del Rio T."/>
            <person name="Nolan M."/>
            <person name="Chen F."/>
            <person name="Tice H."/>
            <person name="Pitluck S."/>
            <person name="Cheng J.F."/>
            <person name="Chertkov O."/>
            <person name="Brettin T."/>
            <person name="Han C."/>
            <person name="Detter J.C."/>
            <person name="Kuske C."/>
            <person name="Bruce D."/>
            <person name="Goodwin L."/>
            <person name="Ovchinikova G."/>
            <person name="Pati A."/>
            <person name="Mikhailova N."/>
            <person name="Chen A."/>
            <person name="Palaniappan K."/>
            <person name="Land M."/>
            <person name="Hauser L."/>
            <person name="Chang Y.J."/>
            <person name="Jeffries C.D."/>
            <person name="Chain P."/>
            <person name="Rohde M."/>
            <person name="Goker M."/>
            <person name="Bristow J."/>
            <person name="Eisen J.A."/>
            <person name="Markowitz V."/>
            <person name="Hugenholtz P."/>
            <person name="Kyrpides N.C."/>
            <person name="Klenk H.P."/>
            <person name="Lapidus A."/>
        </authorList>
    </citation>
    <scope>NUCLEOTIDE SEQUENCE [LARGE SCALE GENOMIC DNA]</scope>
    <source>
        <strain evidence="2">ATCC 27377 / DSM 6068 / ICPB 4128</strain>
    </source>
</reference>
<dbReference type="OrthoDB" id="251009at2"/>
<keyword evidence="2" id="KW-1185">Reference proteome</keyword>
<evidence type="ECO:0000313" key="2">
    <source>
        <dbReference type="Proteomes" id="UP000001887"/>
    </source>
</evidence>